<feature type="chain" id="PRO_5035835609" description="Secreted protein" evidence="1">
    <location>
        <begin position="25"/>
        <end position="253"/>
    </location>
</feature>
<keyword evidence="1" id="KW-0732">Signal</keyword>
<organism evidence="2 3">
    <name type="scientific">Tolypothrix bouteillei VB521301</name>
    <dbReference type="NCBI Taxonomy" id="1479485"/>
    <lineage>
        <taxon>Bacteria</taxon>
        <taxon>Bacillati</taxon>
        <taxon>Cyanobacteriota</taxon>
        <taxon>Cyanophyceae</taxon>
        <taxon>Nostocales</taxon>
        <taxon>Tolypothrichaceae</taxon>
        <taxon>Tolypothrix</taxon>
    </lineage>
</organism>
<evidence type="ECO:0000256" key="1">
    <source>
        <dbReference type="SAM" id="SignalP"/>
    </source>
</evidence>
<comment type="caution">
    <text evidence="2">The sequence shown here is derived from an EMBL/GenBank/DDBJ whole genome shotgun (WGS) entry which is preliminary data.</text>
</comment>
<reference evidence="2" key="2">
    <citation type="submission" date="2019-11" db="EMBL/GenBank/DDBJ databases">
        <title>Improved Assembly of Tolypothrix boutellei genome.</title>
        <authorList>
            <person name="Sarangi A.N."/>
            <person name="Mukherjee M."/>
            <person name="Ghosh S."/>
            <person name="Singh D."/>
            <person name="Das A."/>
            <person name="Kant S."/>
            <person name="Prusty A."/>
            <person name="Tripathy S."/>
        </authorList>
    </citation>
    <scope>NUCLEOTIDE SEQUENCE</scope>
    <source>
        <strain evidence="2">VB521301</strain>
    </source>
</reference>
<name>A0A8S9TGQ2_9CYAN</name>
<keyword evidence="3" id="KW-1185">Reference proteome</keyword>
<sequence>MYLYQTSALSVALLISATTVGMHAPIVSAEEVKAFDSPLVISQRYRDKRTIRAVSGPDDQGRWRFNKPSNVSSDEMRAQGCVDVGSRNAQRWRCPRDTIRVEIESRDDNDRYDDRYDRGGSYSQTLRAVSGPDDQGRWRFYKPNDVSDDAMRAEGCVNVGTQIPWRCPSRRISVQVSDRNYGDRYDDRYDRRSYERRTIRAVSGPDDQGRWRFYKPDGVSDDAMRSQGCVYVGTRNAQPWRCPREKIRVDVDR</sequence>
<accession>A0A8S9TGQ2</accession>
<dbReference type="EMBL" id="JHEG04000001">
    <property type="protein sequence ID" value="KAF3890579.1"/>
    <property type="molecule type" value="Genomic_DNA"/>
</dbReference>
<dbReference type="RefSeq" id="WP_050045484.1">
    <property type="nucleotide sequence ID" value="NZ_JHEG04000001.1"/>
</dbReference>
<evidence type="ECO:0000313" key="3">
    <source>
        <dbReference type="Proteomes" id="UP000029738"/>
    </source>
</evidence>
<proteinExistence type="predicted"/>
<evidence type="ECO:0000313" key="2">
    <source>
        <dbReference type="EMBL" id="KAF3890579.1"/>
    </source>
</evidence>
<dbReference type="Proteomes" id="UP000029738">
    <property type="component" value="Unassembled WGS sequence"/>
</dbReference>
<feature type="signal peptide" evidence="1">
    <location>
        <begin position="1"/>
        <end position="24"/>
    </location>
</feature>
<gene>
    <name evidence="2" type="ORF">DA73_0400037845</name>
</gene>
<protein>
    <recommendedName>
        <fullName evidence="4">Secreted protein</fullName>
    </recommendedName>
</protein>
<dbReference type="AlphaFoldDB" id="A0A8S9TGQ2"/>
<evidence type="ECO:0008006" key="4">
    <source>
        <dbReference type="Google" id="ProtNLM"/>
    </source>
</evidence>
<reference evidence="2" key="1">
    <citation type="journal article" date="2015" name="Genome Announc.">
        <title>Draft Genome Sequence of Tolypothrix boutellei Strain VB521301.</title>
        <authorList>
            <person name="Chandrababunaidu M.M."/>
            <person name="Singh D."/>
            <person name="Sen D."/>
            <person name="Bhan S."/>
            <person name="Das S."/>
            <person name="Gupta A."/>
            <person name="Adhikary S.P."/>
            <person name="Tripathy S."/>
        </authorList>
    </citation>
    <scope>NUCLEOTIDE SEQUENCE</scope>
    <source>
        <strain evidence="2">VB521301</strain>
    </source>
</reference>
<dbReference type="OrthoDB" id="509577at2"/>